<gene>
    <name evidence="1" type="ORF">S01H4_56865</name>
</gene>
<dbReference type="EMBL" id="BART01033001">
    <property type="protein sequence ID" value="GAH16624.1"/>
    <property type="molecule type" value="Genomic_DNA"/>
</dbReference>
<protein>
    <recommendedName>
        <fullName evidence="2">Organic solvent tolerance-like N-terminal domain-containing protein</fullName>
    </recommendedName>
</protein>
<evidence type="ECO:0008006" key="2">
    <source>
        <dbReference type="Google" id="ProtNLM"/>
    </source>
</evidence>
<comment type="caution">
    <text evidence="1">The sequence shown here is derived from an EMBL/GenBank/DDBJ whole genome shotgun (WGS) entry which is preliminary data.</text>
</comment>
<name>X1EHN5_9ZZZZ</name>
<dbReference type="AlphaFoldDB" id="X1EHN5"/>
<sequence length="42" mass="4944">MREEDREIWVGENRLYLSEDNILYETVVGEQDEKNGQLQMGG</sequence>
<reference evidence="1" key="1">
    <citation type="journal article" date="2014" name="Front. Microbiol.">
        <title>High frequency of phylogenetically diverse reductive dehalogenase-homologous genes in deep subseafloor sedimentary metagenomes.</title>
        <authorList>
            <person name="Kawai M."/>
            <person name="Futagami T."/>
            <person name="Toyoda A."/>
            <person name="Takaki Y."/>
            <person name="Nishi S."/>
            <person name="Hori S."/>
            <person name="Arai W."/>
            <person name="Tsubouchi T."/>
            <person name="Morono Y."/>
            <person name="Uchiyama I."/>
            <person name="Ito T."/>
            <person name="Fujiyama A."/>
            <person name="Inagaki F."/>
            <person name="Takami H."/>
        </authorList>
    </citation>
    <scope>NUCLEOTIDE SEQUENCE</scope>
    <source>
        <strain evidence="1">Expedition CK06-06</strain>
    </source>
</reference>
<accession>X1EHN5</accession>
<proteinExistence type="predicted"/>
<evidence type="ECO:0000313" key="1">
    <source>
        <dbReference type="EMBL" id="GAH16624.1"/>
    </source>
</evidence>
<organism evidence="1">
    <name type="scientific">marine sediment metagenome</name>
    <dbReference type="NCBI Taxonomy" id="412755"/>
    <lineage>
        <taxon>unclassified sequences</taxon>
        <taxon>metagenomes</taxon>
        <taxon>ecological metagenomes</taxon>
    </lineage>
</organism>